<evidence type="ECO:0000256" key="9">
    <source>
        <dbReference type="ARBA" id="ARBA00023034"/>
    </source>
</evidence>
<feature type="compositionally biased region" description="Polar residues" evidence="11">
    <location>
        <begin position="62"/>
        <end position="74"/>
    </location>
</feature>
<dbReference type="InterPro" id="IPR015404">
    <property type="entry name" value="Vps5_C"/>
</dbReference>
<dbReference type="PROSITE" id="PS50195">
    <property type="entry name" value="PX"/>
    <property type="match status" value="1"/>
</dbReference>
<evidence type="ECO:0000256" key="8">
    <source>
        <dbReference type="ARBA" id="ARBA00022927"/>
    </source>
</evidence>
<feature type="compositionally biased region" description="Basic and acidic residues" evidence="11">
    <location>
        <begin position="14"/>
        <end position="26"/>
    </location>
</feature>
<dbReference type="GeneID" id="19200067"/>
<dbReference type="PANTHER" id="PTHR10555">
    <property type="entry name" value="SORTING NEXIN"/>
    <property type="match status" value="1"/>
</dbReference>
<keyword evidence="6" id="KW-0963">Cytoplasm</keyword>
<evidence type="ECO:0000256" key="10">
    <source>
        <dbReference type="ARBA" id="ARBA00023136"/>
    </source>
</evidence>
<evidence type="ECO:0000256" key="3">
    <source>
        <dbReference type="ARBA" id="ARBA00004555"/>
    </source>
</evidence>
<dbReference type="SUPFAM" id="SSF64268">
    <property type="entry name" value="PX domain"/>
    <property type="match status" value="1"/>
</dbReference>
<keyword evidence="5" id="KW-0813">Transport</keyword>
<dbReference type="FunFam" id="1.20.1270.60:FF:000022">
    <property type="entry name" value="Sorting nexin 3 protein"/>
    <property type="match status" value="1"/>
</dbReference>
<dbReference type="Pfam" id="PF09325">
    <property type="entry name" value="Vps5"/>
    <property type="match status" value="1"/>
</dbReference>
<dbReference type="GO" id="GO:0045053">
    <property type="term" value="P:protein retention in Golgi apparatus"/>
    <property type="evidence" value="ECO:0007669"/>
    <property type="project" value="TreeGrafter"/>
</dbReference>
<dbReference type="OMA" id="PDPWASF"/>
<keyword evidence="7" id="KW-0597">Phosphoprotein</keyword>
<evidence type="ECO:0000259" key="12">
    <source>
        <dbReference type="PROSITE" id="PS50195"/>
    </source>
</evidence>
<keyword evidence="8" id="KW-0653">Protein transport</keyword>
<dbReference type="SUPFAM" id="SSF103657">
    <property type="entry name" value="BAR/IMD domain-like"/>
    <property type="match status" value="1"/>
</dbReference>
<dbReference type="GO" id="GO:0030904">
    <property type="term" value="C:retromer complex"/>
    <property type="evidence" value="ECO:0007669"/>
    <property type="project" value="UniProtKB-ARBA"/>
</dbReference>
<evidence type="ECO:0000256" key="11">
    <source>
        <dbReference type="SAM" id="MobiDB-lite"/>
    </source>
</evidence>
<evidence type="ECO:0000256" key="1">
    <source>
        <dbReference type="ARBA" id="ARBA00004287"/>
    </source>
</evidence>
<gene>
    <name evidence="13" type="ORF">CONPUDRAFT_127490</name>
</gene>
<feature type="domain" description="PX" evidence="12">
    <location>
        <begin position="182"/>
        <end position="298"/>
    </location>
</feature>
<evidence type="ECO:0000256" key="5">
    <source>
        <dbReference type="ARBA" id="ARBA00022448"/>
    </source>
</evidence>
<dbReference type="GO" id="GO:0035091">
    <property type="term" value="F:phosphatidylinositol binding"/>
    <property type="evidence" value="ECO:0007669"/>
    <property type="project" value="InterPro"/>
</dbReference>
<proteinExistence type="inferred from homology"/>
<dbReference type="OrthoDB" id="271164at2759"/>
<dbReference type="AlphaFoldDB" id="A0A5M3MJK3"/>
<sequence>MHSGSDSEEDPGEEEAKPELAPEPKSESPSSPAETAVTPTSSPRPETPKPTVPETSGAVLPSTPSTASSRQQSVERAVVSPLDSRPAIHNSFASLAIGGESHGGWDSGWGSHSSPVAPTAAGSNSYTDDDDDDDDKPIGQNPKFRNSLLNSAPHSPAPQSPASASHSRNTSANINVIAPAPFTFSISVEDPQKVGDPIRSFTLYTVTTQTNSTMYEKTFFSVLRRYSDFLWLYETLSMNNPGVVVPPVPGKTAFGRFDEHFVQQRRLALEKCIQKMASHPVLQKDRDLKFFLESDNFALDVKHRRAEISQERGGLIASIGATLTGPRFHETDEWFDRQKAYLDGLEIQLKALVKAIETVAKHRVDMASATGEFATTIHDLSQSEVGRQLQSSLAGMHEVQCKSEEIQKLQSQADIVTLMSTADEYSRLINSVRLAFNSRIRTYVSWQNADADARRVRQAHERSKVQGRSTFTVNQIAEAERRALDAKHEYDQCSRLIKIEVARFETERVEDFKNCLQTFLDGMIARQKELIASWENYQQQLLARVHANSTNGNGTTAITLP</sequence>
<dbReference type="FunFam" id="3.30.1520.10:FF:000013">
    <property type="entry name" value="Putative Sorting nexin 3"/>
    <property type="match status" value="1"/>
</dbReference>
<feature type="region of interest" description="Disordered" evidence="11">
    <location>
        <begin position="1"/>
        <end position="86"/>
    </location>
</feature>
<dbReference type="RefSeq" id="XP_007771035.1">
    <property type="nucleotide sequence ID" value="XM_007772845.1"/>
</dbReference>
<evidence type="ECO:0000256" key="2">
    <source>
        <dbReference type="ARBA" id="ARBA00004496"/>
    </source>
</evidence>
<feature type="region of interest" description="Disordered" evidence="11">
    <location>
        <begin position="106"/>
        <end position="169"/>
    </location>
</feature>
<dbReference type="GO" id="GO:0005768">
    <property type="term" value="C:endosome"/>
    <property type="evidence" value="ECO:0007669"/>
    <property type="project" value="TreeGrafter"/>
</dbReference>
<dbReference type="GO" id="GO:0005829">
    <property type="term" value="C:cytosol"/>
    <property type="evidence" value="ECO:0007669"/>
    <property type="project" value="GOC"/>
</dbReference>
<evidence type="ECO:0000256" key="6">
    <source>
        <dbReference type="ARBA" id="ARBA00022490"/>
    </source>
</evidence>
<keyword evidence="14" id="KW-1185">Reference proteome</keyword>
<accession>A0A5M3MJK3</accession>
<name>A0A5M3MJK3_CONPW</name>
<dbReference type="Gene3D" id="1.20.1270.60">
    <property type="entry name" value="Arfaptin homology (AH) domain/BAR domain"/>
    <property type="match status" value="1"/>
</dbReference>
<dbReference type="GO" id="GO:0005794">
    <property type="term" value="C:Golgi apparatus"/>
    <property type="evidence" value="ECO:0007669"/>
    <property type="project" value="UniProtKB-SubCell"/>
</dbReference>
<dbReference type="PANTHER" id="PTHR10555:SF170">
    <property type="entry name" value="FI18122P1"/>
    <property type="match status" value="1"/>
</dbReference>
<feature type="compositionally biased region" description="Acidic residues" evidence="11">
    <location>
        <begin position="1"/>
        <end position="13"/>
    </location>
</feature>
<dbReference type="KEGG" id="cput:CONPUDRAFT_127490"/>
<keyword evidence="9" id="KW-0333">Golgi apparatus</keyword>
<comment type="caution">
    <text evidence="13">The sequence shown here is derived from an EMBL/GenBank/DDBJ whole genome shotgun (WGS) entry which is preliminary data.</text>
</comment>
<keyword evidence="10" id="KW-0472">Membrane</keyword>
<protein>
    <submittedName>
        <fullName evidence="13">Vps5-domain-containing protein</fullName>
    </submittedName>
</protein>
<comment type="subcellular location">
    <subcellularLocation>
        <location evidence="2">Cytoplasm</location>
    </subcellularLocation>
    <subcellularLocation>
        <location evidence="3">Golgi apparatus</location>
    </subcellularLocation>
    <subcellularLocation>
        <location evidence="1">Membrane</location>
        <topology evidence="1">Peripheral membrane protein</topology>
        <orientation evidence="1">Cytoplasmic side</orientation>
    </subcellularLocation>
</comment>
<dbReference type="EMBL" id="JH711581">
    <property type="protein sequence ID" value="EIW79392.1"/>
    <property type="molecule type" value="Genomic_DNA"/>
</dbReference>
<dbReference type="GO" id="GO:0015031">
    <property type="term" value="P:protein transport"/>
    <property type="evidence" value="ECO:0007669"/>
    <property type="project" value="UniProtKB-KW"/>
</dbReference>
<dbReference type="GO" id="GO:0042147">
    <property type="term" value="P:retrograde transport, endosome to Golgi"/>
    <property type="evidence" value="ECO:0007669"/>
    <property type="project" value="TreeGrafter"/>
</dbReference>
<dbReference type="InterPro" id="IPR001683">
    <property type="entry name" value="PX_dom"/>
</dbReference>
<dbReference type="Gene3D" id="3.30.1520.10">
    <property type="entry name" value="Phox-like domain"/>
    <property type="match status" value="1"/>
</dbReference>
<comment type="similarity">
    <text evidence="4">Belongs to the sorting nexin family.</text>
</comment>
<dbReference type="InterPro" id="IPR036871">
    <property type="entry name" value="PX_dom_sf"/>
</dbReference>
<dbReference type="Pfam" id="PF00787">
    <property type="entry name" value="PX"/>
    <property type="match status" value="1"/>
</dbReference>
<organism evidence="13 14">
    <name type="scientific">Coniophora puteana (strain RWD-64-598)</name>
    <name type="common">Brown rot fungus</name>
    <dbReference type="NCBI Taxonomy" id="741705"/>
    <lineage>
        <taxon>Eukaryota</taxon>
        <taxon>Fungi</taxon>
        <taxon>Dikarya</taxon>
        <taxon>Basidiomycota</taxon>
        <taxon>Agaricomycotina</taxon>
        <taxon>Agaricomycetes</taxon>
        <taxon>Agaricomycetidae</taxon>
        <taxon>Boletales</taxon>
        <taxon>Coniophorineae</taxon>
        <taxon>Coniophoraceae</taxon>
        <taxon>Coniophora</taxon>
    </lineage>
</organism>
<dbReference type="InterPro" id="IPR027267">
    <property type="entry name" value="AH/BAR_dom_sf"/>
</dbReference>
<evidence type="ECO:0000313" key="13">
    <source>
        <dbReference type="EMBL" id="EIW79392.1"/>
    </source>
</evidence>
<reference evidence="14" key="1">
    <citation type="journal article" date="2012" name="Science">
        <title>The Paleozoic origin of enzymatic lignin decomposition reconstructed from 31 fungal genomes.</title>
        <authorList>
            <person name="Floudas D."/>
            <person name="Binder M."/>
            <person name="Riley R."/>
            <person name="Barry K."/>
            <person name="Blanchette R.A."/>
            <person name="Henrissat B."/>
            <person name="Martinez A.T."/>
            <person name="Otillar R."/>
            <person name="Spatafora J.W."/>
            <person name="Yadav J.S."/>
            <person name="Aerts A."/>
            <person name="Benoit I."/>
            <person name="Boyd A."/>
            <person name="Carlson A."/>
            <person name="Copeland A."/>
            <person name="Coutinho P.M."/>
            <person name="de Vries R.P."/>
            <person name="Ferreira P."/>
            <person name="Findley K."/>
            <person name="Foster B."/>
            <person name="Gaskell J."/>
            <person name="Glotzer D."/>
            <person name="Gorecki P."/>
            <person name="Heitman J."/>
            <person name="Hesse C."/>
            <person name="Hori C."/>
            <person name="Igarashi K."/>
            <person name="Jurgens J.A."/>
            <person name="Kallen N."/>
            <person name="Kersten P."/>
            <person name="Kohler A."/>
            <person name="Kuees U."/>
            <person name="Kumar T.K.A."/>
            <person name="Kuo A."/>
            <person name="LaButti K."/>
            <person name="Larrondo L.F."/>
            <person name="Lindquist E."/>
            <person name="Ling A."/>
            <person name="Lombard V."/>
            <person name="Lucas S."/>
            <person name="Lundell T."/>
            <person name="Martin R."/>
            <person name="McLaughlin D.J."/>
            <person name="Morgenstern I."/>
            <person name="Morin E."/>
            <person name="Murat C."/>
            <person name="Nagy L.G."/>
            <person name="Nolan M."/>
            <person name="Ohm R.A."/>
            <person name="Patyshakuliyeva A."/>
            <person name="Rokas A."/>
            <person name="Ruiz-Duenas F.J."/>
            <person name="Sabat G."/>
            <person name="Salamov A."/>
            <person name="Samejima M."/>
            <person name="Schmutz J."/>
            <person name="Slot J.C."/>
            <person name="St John F."/>
            <person name="Stenlid J."/>
            <person name="Sun H."/>
            <person name="Sun S."/>
            <person name="Syed K."/>
            <person name="Tsang A."/>
            <person name="Wiebenga A."/>
            <person name="Young D."/>
            <person name="Pisabarro A."/>
            <person name="Eastwood D.C."/>
            <person name="Martin F."/>
            <person name="Cullen D."/>
            <person name="Grigoriev I.V."/>
            <person name="Hibbett D.S."/>
        </authorList>
    </citation>
    <scope>NUCLEOTIDE SEQUENCE [LARGE SCALE GENOMIC DNA]</scope>
    <source>
        <strain evidence="14">RWD-64-598 SS2</strain>
    </source>
</reference>
<dbReference type="SMART" id="SM00312">
    <property type="entry name" value="PX"/>
    <property type="match status" value="1"/>
</dbReference>
<evidence type="ECO:0000313" key="14">
    <source>
        <dbReference type="Proteomes" id="UP000053558"/>
    </source>
</evidence>
<evidence type="ECO:0000256" key="7">
    <source>
        <dbReference type="ARBA" id="ARBA00022553"/>
    </source>
</evidence>
<evidence type="ECO:0000256" key="4">
    <source>
        <dbReference type="ARBA" id="ARBA00010883"/>
    </source>
</evidence>
<dbReference type="Proteomes" id="UP000053558">
    <property type="component" value="Unassembled WGS sequence"/>
</dbReference>